<evidence type="ECO:0000256" key="1">
    <source>
        <dbReference type="SAM" id="MobiDB-lite"/>
    </source>
</evidence>
<keyword evidence="3" id="KW-1185">Reference proteome</keyword>
<name>A0A9N9I6G7_9GLOM</name>
<feature type="compositionally biased region" description="Basic residues" evidence="1">
    <location>
        <begin position="216"/>
        <end position="232"/>
    </location>
</feature>
<dbReference type="EMBL" id="CAJVPV010023082">
    <property type="protein sequence ID" value="CAG8722655.1"/>
    <property type="molecule type" value="Genomic_DNA"/>
</dbReference>
<protein>
    <submittedName>
        <fullName evidence="2">17626_t:CDS:1</fullName>
    </submittedName>
</protein>
<feature type="compositionally biased region" description="Acidic residues" evidence="1">
    <location>
        <begin position="203"/>
        <end position="212"/>
    </location>
</feature>
<feature type="region of interest" description="Disordered" evidence="1">
    <location>
        <begin position="341"/>
        <end position="360"/>
    </location>
</feature>
<feature type="non-terminal residue" evidence="2">
    <location>
        <position position="522"/>
    </location>
</feature>
<organism evidence="2 3">
    <name type="scientific">Acaulospora morrowiae</name>
    <dbReference type="NCBI Taxonomy" id="94023"/>
    <lineage>
        <taxon>Eukaryota</taxon>
        <taxon>Fungi</taxon>
        <taxon>Fungi incertae sedis</taxon>
        <taxon>Mucoromycota</taxon>
        <taxon>Glomeromycotina</taxon>
        <taxon>Glomeromycetes</taxon>
        <taxon>Diversisporales</taxon>
        <taxon>Acaulosporaceae</taxon>
        <taxon>Acaulospora</taxon>
    </lineage>
</organism>
<evidence type="ECO:0000313" key="3">
    <source>
        <dbReference type="Proteomes" id="UP000789342"/>
    </source>
</evidence>
<accession>A0A9N9I6G7</accession>
<reference evidence="2" key="1">
    <citation type="submission" date="2021-06" db="EMBL/GenBank/DDBJ databases">
        <authorList>
            <person name="Kallberg Y."/>
            <person name="Tangrot J."/>
            <person name="Rosling A."/>
        </authorList>
    </citation>
    <scope>NUCLEOTIDE SEQUENCE</scope>
    <source>
        <strain evidence="2">CL551</strain>
    </source>
</reference>
<comment type="caution">
    <text evidence="2">The sequence shown here is derived from an EMBL/GenBank/DDBJ whole genome shotgun (WGS) entry which is preliminary data.</text>
</comment>
<evidence type="ECO:0000313" key="2">
    <source>
        <dbReference type="EMBL" id="CAG8722655.1"/>
    </source>
</evidence>
<gene>
    <name evidence="2" type="ORF">AMORRO_LOCUS13440</name>
</gene>
<feature type="compositionally biased region" description="Low complexity" evidence="1">
    <location>
        <begin position="233"/>
        <end position="246"/>
    </location>
</feature>
<feature type="region of interest" description="Disordered" evidence="1">
    <location>
        <begin position="193"/>
        <end position="313"/>
    </location>
</feature>
<sequence length="522" mass="59387">MPLSSESEDSAEGSPAVMKKDKNNSDEDSSDEELMQNKNKDNIIKSTVKPGRKNKGDLKNAKTKSLSSDDSDEEDFKENQQKRSSQPQSAYNYQKNTVEETVSRGWQKGKKKVLPQESESESTDNYESDKGDKMESEDERDVIAPIKKKYQKNSKDITEISKKDSTGLNLNFNALTIDPSEGPISKDHQFVAKKEAKMQESTTSEEEISEDDVANRTRKVFKPTKQKDKQKKVSNVASSDASSSEESNPENSEEEPLAVLVEEVGNNPNYARPNFNARPRSVSPNFQQGQRWIPTPGQGGYYTENPGYSIDNRRSMMQTPYRGGEYYDDDHLSVSSFGGRSRSAMGLAPMPPNRRRISGGNIDYTRESLYMDDGYYDDRGNLFPTPNHYRPNSLLDSLPQYQPSAREQEFIARETGAPLINLPEKQKDPQTGLVGAITAREHQRRVMGPNIMARNAELERERAFERERDRRLVEQRQQIMMVERESTYSRQSFVPPPGPNRYYSQQFLDPTIGQRGSYYDYG</sequence>
<dbReference type="AlphaFoldDB" id="A0A9N9I6G7"/>
<feature type="compositionally biased region" description="Acidic residues" evidence="1">
    <location>
        <begin position="1"/>
        <end position="11"/>
    </location>
</feature>
<dbReference type="OrthoDB" id="5563754at2759"/>
<dbReference type="Proteomes" id="UP000789342">
    <property type="component" value="Unassembled WGS sequence"/>
</dbReference>
<feature type="compositionally biased region" description="Polar residues" evidence="1">
    <location>
        <begin position="82"/>
        <end position="96"/>
    </location>
</feature>
<feature type="region of interest" description="Disordered" evidence="1">
    <location>
        <begin position="1"/>
        <end position="155"/>
    </location>
</feature>
<proteinExistence type="predicted"/>
<feature type="compositionally biased region" description="Acidic residues" evidence="1">
    <location>
        <begin position="247"/>
        <end position="256"/>
    </location>
</feature>